<dbReference type="Pfam" id="PF01694">
    <property type="entry name" value="Rhomboid"/>
    <property type="match status" value="1"/>
</dbReference>
<evidence type="ECO:0000256" key="5">
    <source>
        <dbReference type="ARBA" id="ARBA00022989"/>
    </source>
</evidence>
<accession>A0A0M8MSK3</accession>
<dbReference type="Gene3D" id="1.20.1540.10">
    <property type="entry name" value="Rhomboid-like"/>
    <property type="match status" value="1"/>
</dbReference>
<feature type="transmembrane region" description="Helical" evidence="7">
    <location>
        <begin position="154"/>
        <end position="172"/>
    </location>
</feature>
<dbReference type="GO" id="GO:0016020">
    <property type="term" value="C:membrane"/>
    <property type="evidence" value="ECO:0007669"/>
    <property type="project" value="UniProtKB-SubCell"/>
</dbReference>
<comment type="similarity">
    <text evidence="2">Belongs to the peptidase S54 family.</text>
</comment>
<evidence type="ECO:0000256" key="1">
    <source>
        <dbReference type="ARBA" id="ARBA00004141"/>
    </source>
</evidence>
<dbReference type="GO" id="GO:0004252">
    <property type="term" value="F:serine-type endopeptidase activity"/>
    <property type="evidence" value="ECO:0007669"/>
    <property type="project" value="InterPro"/>
</dbReference>
<dbReference type="SUPFAM" id="SSF144091">
    <property type="entry name" value="Rhomboid-like"/>
    <property type="match status" value="1"/>
</dbReference>
<keyword evidence="4" id="KW-0378">Hydrolase</keyword>
<comment type="subcellular location">
    <subcellularLocation>
        <location evidence="1">Membrane</location>
        <topology evidence="1">Multi-pass membrane protein</topology>
    </subcellularLocation>
</comment>
<organism evidence="9 10">
    <name type="scientific">Malassezia pachydermatis</name>
    <dbReference type="NCBI Taxonomy" id="77020"/>
    <lineage>
        <taxon>Eukaryota</taxon>
        <taxon>Fungi</taxon>
        <taxon>Dikarya</taxon>
        <taxon>Basidiomycota</taxon>
        <taxon>Ustilaginomycotina</taxon>
        <taxon>Malasseziomycetes</taxon>
        <taxon>Malasseziales</taxon>
        <taxon>Malasseziaceae</taxon>
        <taxon>Malassezia</taxon>
    </lineage>
</organism>
<feature type="transmembrane region" description="Helical" evidence="7">
    <location>
        <begin position="192"/>
        <end position="210"/>
    </location>
</feature>
<evidence type="ECO:0000313" key="10">
    <source>
        <dbReference type="Proteomes" id="UP000037751"/>
    </source>
</evidence>
<comment type="caution">
    <text evidence="9">The sequence shown here is derived from an EMBL/GenBank/DDBJ whole genome shotgun (WGS) entry which is preliminary data.</text>
</comment>
<evidence type="ECO:0000313" key="9">
    <source>
        <dbReference type="EMBL" id="KOS15917.1"/>
    </source>
</evidence>
<name>A0A0M8MSK3_9BASI</name>
<dbReference type="Proteomes" id="UP000037751">
    <property type="component" value="Unassembled WGS sequence"/>
</dbReference>
<reference evidence="9 10" key="1">
    <citation type="submission" date="2015-07" db="EMBL/GenBank/DDBJ databases">
        <title>Draft Genome Sequence of Malassezia furfur CBS1878 and Malassezia pachydermatis CBS1879.</title>
        <authorList>
            <person name="Triana S."/>
            <person name="Ohm R."/>
            <person name="Gonzalez A."/>
            <person name="DeCock H."/>
            <person name="Restrepo S."/>
            <person name="Celis A."/>
        </authorList>
    </citation>
    <scope>NUCLEOTIDE SEQUENCE [LARGE SCALE GENOMIC DNA]</scope>
    <source>
        <strain evidence="9 10">CBS 1879</strain>
    </source>
</reference>
<dbReference type="GeneID" id="28730010"/>
<keyword evidence="10" id="KW-1185">Reference proteome</keyword>
<dbReference type="PANTHER" id="PTHR43731">
    <property type="entry name" value="RHOMBOID PROTEASE"/>
    <property type="match status" value="1"/>
</dbReference>
<dbReference type="InterPro" id="IPR050925">
    <property type="entry name" value="Rhomboid_protease_S54"/>
</dbReference>
<proteinExistence type="inferred from homology"/>
<feature type="transmembrane region" description="Helical" evidence="7">
    <location>
        <begin position="98"/>
        <end position="116"/>
    </location>
</feature>
<evidence type="ECO:0000256" key="6">
    <source>
        <dbReference type="ARBA" id="ARBA00023136"/>
    </source>
</evidence>
<sequence length="248" mass="27739">MVSTVSAVAYLGCAHWSVRHAEELKKQDGAFLSLSALLGVQKDMEMAVQDEKALTLGQGLHWLRDATSFLPSTVARPFLSLYVSCAETYLNLPSYKQAAIPIIAVNTGVFLAWLAAPRFGRLVWMRRYFTHRPTSGRLVTLLTSVFSHRSIPHFVLNNVALYSVGSWAIQVLQARQLDAYPDAGSFPQFLSFYLSAGLFASLASHLVTAWQWRMAAGLRLYEAAWGPVVPYMRRLHFVRVPCRMSRSA</sequence>
<evidence type="ECO:0000256" key="2">
    <source>
        <dbReference type="ARBA" id="ARBA00009045"/>
    </source>
</evidence>
<dbReference type="STRING" id="77020.A0A0M8MSK3"/>
<keyword evidence="6 7" id="KW-0472">Membrane</keyword>
<protein>
    <submittedName>
        <fullName evidence="9">Integral membrane protease of the rhomboid family</fullName>
    </submittedName>
</protein>
<dbReference type="RefSeq" id="XP_017993549.1">
    <property type="nucleotide sequence ID" value="XM_018138134.1"/>
</dbReference>
<gene>
    <name evidence="9" type="ORF">Malapachy_3672</name>
</gene>
<evidence type="ECO:0000256" key="4">
    <source>
        <dbReference type="ARBA" id="ARBA00022801"/>
    </source>
</evidence>
<dbReference type="PANTHER" id="PTHR43731:SF14">
    <property type="entry name" value="PRESENILIN-ASSOCIATED RHOMBOID-LIKE PROTEIN, MITOCHONDRIAL"/>
    <property type="match status" value="1"/>
</dbReference>
<evidence type="ECO:0000256" key="7">
    <source>
        <dbReference type="SAM" id="Phobius"/>
    </source>
</evidence>
<dbReference type="InterPro" id="IPR035952">
    <property type="entry name" value="Rhomboid-like_sf"/>
</dbReference>
<dbReference type="OrthoDB" id="10260614at2759"/>
<evidence type="ECO:0000259" key="8">
    <source>
        <dbReference type="Pfam" id="PF01694"/>
    </source>
</evidence>
<evidence type="ECO:0000256" key="3">
    <source>
        <dbReference type="ARBA" id="ARBA00022692"/>
    </source>
</evidence>
<dbReference type="GO" id="GO:0006465">
    <property type="term" value="P:signal peptide processing"/>
    <property type="evidence" value="ECO:0007669"/>
    <property type="project" value="TreeGrafter"/>
</dbReference>
<feature type="domain" description="Peptidase S54 rhomboid" evidence="8">
    <location>
        <begin position="136"/>
        <end position="209"/>
    </location>
</feature>
<keyword evidence="3 7" id="KW-0812">Transmembrane</keyword>
<dbReference type="EMBL" id="LGAV01000001">
    <property type="protein sequence ID" value="KOS15917.1"/>
    <property type="molecule type" value="Genomic_DNA"/>
</dbReference>
<dbReference type="AlphaFoldDB" id="A0A0M8MSK3"/>
<keyword evidence="5 7" id="KW-1133">Transmembrane helix</keyword>
<keyword evidence="9" id="KW-0645">Protease</keyword>
<dbReference type="VEuPathDB" id="FungiDB:Malapachy_3672"/>
<dbReference type="InterPro" id="IPR022764">
    <property type="entry name" value="Peptidase_S54_rhomboid_dom"/>
</dbReference>